<name>A0ACC7S445_DOLFA</name>
<keyword evidence="1" id="KW-0489">Methyltransferase</keyword>
<organism evidence="1 2">
    <name type="scientific">Dolichospermum flos-aquae UHCC 0037</name>
    <dbReference type="NCBI Taxonomy" id="2590026"/>
    <lineage>
        <taxon>Bacteria</taxon>
        <taxon>Bacillati</taxon>
        <taxon>Cyanobacteriota</taxon>
        <taxon>Cyanophyceae</taxon>
        <taxon>Nostocales</taxon>
        <taxon>Aphanizomenonaceae</taxon>
        <taxon>Dolichospermum</taxon>
    </lineage>
</organism>
<accession>A0ACC7S445</accession>
<keyword evidence="2" id="KW-1185">Reference proteome</keyword>
<proteinExistence type="predicted"/>
<dbReference type="EMBL" id="VILF01000001">
    <property type="protein sequence ID" value="MTJ42257.1"/>
    <property type="molecule type" value="Genomic_DNA"/>
</dbReference>
<dbReference type="Proteomes" id="UP001517388">
    <property type="component" value="Unassembled WGS sequence"/>
</dbReference>
<reference evidence="2" key="1">
    <citation type="journal article" date="2020" name="Toxins">
        <title>Phylogenomic Analysis of Secondary Metabolism in the Toxic Cyanobacterial Genera Anabaena, Dolichospermum and Aphanizomenon.</title>
        <authorList>
            <person name="Oesterholm J."/>
            <person name="Popin R.V."/>
            <person name="Fewer D.P."/>
            <person name="Sivonen K."/>
        </authorList>
    </citation>
    <scope>NUCLEOTIDE SEQUENCE [LARGE SCALE GENOMIC DNA]</scope>
    <source>
        <strain evidence="2">UHCC 0037</strain>
    </source>
</reference>
<protein>
    <submittedName>
        <fullName evidence="1">DNA cytosine methyltransferase</fullName>
    </submittedName>
</protein>
<gene>
    <name evidence="1" type="ORF">FJR39_03020</name>
</gene>
<evidence type="ECO:0000313" key="2">
    <source>
        <dbReference type="Proteomes" id="UP001517388"/>
    </source>
</evidence>
<keyword evidence="1" id="KW-0808">Transferase</keyword>
<evidence type="ECO:0000313" key="1">
    <source>
        <dbReference type="EMBL" id="MTJ42257.1"/>
    </source>
</evidence>
<sequence>MQTFKAISLFSGIGAFELAAKWVFGEQYQTLQFVEINPIAQKVLQSHFLNVPIWNDILTYHPPTPKKLGFPLIVVGGFPCTNTSNALMRVKFLASL</sequence>
<comment type="caution">
    <text evidence="1">The sequence shown here is derived from an EMBL/GenBank/DDBJ whole genome shotgun (WGS) entry which is preliminary data.</text>
</comment>